<feature type="region of interest" description="Disordered" evidence="1">
    <location>
        <begin position="710"/>
        <end position="743"/>
    </location>
</feature>
<name>A0ABR4LJA0_9EURO</name>
<protein>
    <recommendedName>
        <fullName evidence="5">Galactose oxidase</fullName>
    </recommendedName>
</protein>
<reference evidence="3 4" key="1">
    <citation type="submission" date="2024-07" db="EMBL/GenBank/DDBJ databases">
        <title>Section-level genome sequencing and comparative genomics of Aspergillus sections Usti and Cavernicolus.</title>
        <authorList>
            <consortium name="Lawrence Berkeley National Laboratory"/>
            <person name="Nybo J.L."/>
            <person name="Vesth T.C."/>
            <person name="Theobald S."/>
            <person name="Frisvad J.C."/>
            <person name="Larsen T.O."/>
            <person name="Kjaerboelling I."/>
            <person name="Rothschild-Mancinelli K."/>
            <person name="Lyhne E.K."/>
            <person name="Kogle M.E."/>
            <person name="Barry K."/>
            <person name="Clum A."/>
            <person name="Na H."/>
            <person name="Ledsgaard L."/>
            <person name="Lin J."/>
            <person name="Lipzen A."/>
            <person name="Kuo A."/>
            <person name="Riley R."/>
            <person name="Mondo S."/>
            <person name="Labutti K."/>
            <person name="Haridas S."/>
            <person name="Pangalinan J."/>
            <person name="Salamov A.A."/>
            <person name="Simmons B.A."/>
            <person name="Magnuson J.K."/>
            <person name="Chen J."/>
            <person name="Drula E."/>
            <person name="Henrissat B."/>
            <person name="Wiebenga A."/>
            <person name="Lubbers R.J."/>
            <person name="Gomes A.C."/>
            <person name="Macurrencykelacurrency M.R."/>
            <person name="Stajich J."/>
            <person name="Grigoriev I.V."/>
            <person name="Mortensen U.H."/>
            <person name="De Vries R.P."/>
            <person name="Baker S.E."/>
            <person name="Andersen M.R."/>
        </authorList>
    </citation>
    <scope>NUCLEOTIDE SEQUENCE [LARGE SCALE GENOMIC DNA]</scope>
    <source>
        <strain evidence="3 4">CBS 449.75</strain>
    </source>
</reference>
<evidence type="ECO:0000256" key="1">
    <source>
        <dbReference type="SAM" id="MobiDB-lite"/>
    </source>
</evidence>
<sequence>MDGRSSRISRMHRVVGANSALTLLCILHFVSHSFARIPYTPSSLLYSFQQNSSFAYLLRPADSSRDRTEFLSLDVSKALDSANPSYTVLLNEAPFHNGGEIAPYVSAIDQDGVVMVYSGDCWGSKNSPAFWTFEPNSGSPSGNGTWRALPVHGEEGQTSPIHGPNYLSAGFAYAPSNTTKSSFFAFGGMCPCQSDTNGSWVTAANYSQLMTVLDLSRTENRYQATTAGDRAPPIPEAGFTITPLQATYSYSEYERRQQQSFLLIGGHTQQAFLNMSELAIFSAPQNSWSFVTVGSGTDAAFIEPRSGHTAVLSPDGSKVIVFGGWVGNTSVPANPQLAVLEIGGGFVGAGEWAWRVPSMESNGIPEGSGLYGHGATMLPGGVMMIAGGYEIPQLSKRSGTGPQLNSQTLLYDVGSDTWQSSYENPNLTSARTNGESSTSSDQSSSSRKTGLGVGIGLGLPAAAGLAAFAFYFCRRRRARENRDKEIRKLALGAQRAHFWGRDDPEMASSIRNPSSTRESFNSDYPWCSNKTQSLGRKPDWKDQGDATAERTGLLVGVYTPKKLNGPTLNAGVYRAPYYDYRRGDTAGDIHPIDERDEDEAHRTERTDTHDSAESLTEQAYVTARNTRVGGVHPPDLLHSGAATGIAVGKDGRLSPDKDGRISSSLSDSSASSKSTKSARLSPTILTNTPVSTADGTTLLDKSAFVSRHNRDAVGSQDSSTSTTSAFEKRYSSDSYSTAHSTLSQRQAEGEYLLQEGPKQPLSLNPFSTKSATSTRPKASEWIGGIRRVLSVSRKPPAVLEGSSAVSGPSSTESKGTATRTLTTGPLIPRRSVSASAELFRRKQGAKDWGVGNRVSQETGFQTARSTRDDFGLDGLIDLDSDEDWDVEGAAEGRRVQVTFTVPREKLRVVNATAGDMDDLSEKSVSRSNSSS</sequence>
<gene>
    <name evidence="3" type="ORF">BJX67DRAFT_208725</name>
</gene>
<feature type="transmembrane region" description="Helical" evidence="2">
    <location>
        <begin position="451"/>
        <end position="473"/>
    </location>
</feature>
<feature type="compositionally biased region" description="Polar residues" evidence="1">
    <location>
        <begin position="715"/>
        <end position="725"/>
    </location>
</feature>
<feature type="compositionally biased region" description="Polar residues" evidence="1">
    <location>
        <begin position="732"/>
        <end position="743"/>
    </location>
</feature>
<evidence type="ECO:0000313" key="3">
    <source>
        <dbReference type="EMBL" id="KAL2864623.1"/>
    </source>
</evidence>
<feature type="compositionally biased region" description="Basic and acidic residues" evidence="1">
    <location>
        <begin position="586"/>
        <end position="612"/>
    </location>
</feature>
<feature type="compositionally biased region" description="Polar residues" evidence="1">
    <location>
        <begin position="422"/>
        <end position="435"/>
    </location>
</feature>
<keyword evidence="4" id="KW-1185">Reference proteome</keyword>
<feature type="compositionally biased region" description="Low complexity" evidence="1">
    <location>
        <begin position="436"/>
        <end position="446"/>
    </location>
</feature>
<keyword evidence="2" id="KW-0472">Membrane</keyword>
<accession>A0ABR4LJA0</accession>
<dbReference type="Proteomes" id="UP001610432">
    <property type="component" value="Unassembled WGS sequence"/>
</dbReference>
<feature type="region of interest" description="Disordered" evidence="1">
    <location>
        <begin position="757"/>
        <end position="778"/>
    </location>
</feature>
<keyword evidence="2" id="KW-1133">Transmembrane helix</keyword>
<feature type="compositionally biased region" description="Basic and acidic residues" evidence="1">
    <location>
        <begin position="649"/>
        <end position="660"/>
    </location>
</feature>
<dbReference type="InterPro" id="IPR011043">
    <property type="entry name" value="Gal_Oxase/kelch_b-propeller"/>
</dbReference>
<feature type="region of interest" description="Disordered" evidence="1">
    <location>
        <begin position="646"/>
        <end position="695"/>
    </location>
</feature>
<dbReference type="SUPFAM" id="SSF50965">
    <property type="entry name" value="Galactose oxidase, central domain"/>
    <property type="match status" value="1"/>
</dbReference>
<feature type="region of interest" description="Disordered" evidence="1">
    <location>
        <begin position="504"/>
        <end position="524"/>
    </location>
</feature>
<dbReference type="Gene3D" id="2.120.10.80">
    <property type="entry name" value="Kelch-type beta propeller"/>
    <property type="match status" value="1"/>
</dbReference>
<organism evidence="3 4">
    <name type="scientific">Aspergillus lucknowensis</name>
    <dbReference type="NCBI Taxonomy" id="176173"/>
    <lineage>
        <taxon>Eukaryota</taxon>
        <taxon>Fungi</taxon>
        <taxon>Dikarya</taxon>
        <taxon>Ascomycota</taxon>
        <taxon>Pezizomycotina</taxon>
        <taxon>Eurotiomycetes</taxon>
        <taxon>Eurotiomycetidae</taxon>
        <taxon>Eurotiales</taxon>
        <taxon>Aspergillaceae</taxon>
        <taxon>Aspergillus</taxon>
        <taxon>Aspergillus subgen. Nidulantes</taxon>
    </lineage>
</organism>
<feature type="compositionally biased region" description="Polar residues" evidence="1">
    <location>
        <begin position="509"/>
        <end position="524"/>
    </location>
</feature>
<feature type="region of interest" description="Disordered" evidence="1">
    <location>
        <begin position="798"/>
        <end position="822"/>
    </location>
</feature>
<dbReference type="InterPro" id="IPR015915">
    <property type="entry name" value="Kelch-typ_b-propeller"/>
</dbReference>
<dbReference type="EMBL" id="JBFXLQ010000039">
    <property type="protein sequence ID" value="KAL2864623.1"/>
    <property type="molecule type" value="Genomic_DNA"/>
</dbReference>
<feature type="compositionally biased region" description="Polar residues" evidence="1">
    <location>
        <begin position="761"/>
        <end position="776"/>
    </location>
</feature>
<comment type="caution">
    <text evidence="3">The sequence shown here is derived from an EMBL/GenBank/DDBJ whole genome shotgun (WGS) entry which is preliminary data.</text>
</comment>
<feature type="compositionally biased region" description="Polar residues" evidence="1">
    <location>
        <begin position="803"/>
        <end position="822"/>
    </location>
</feature>
<dbReference type="GeneID" id="98140611"/>
<evidence type="ECO:0000313" key="4">
    <source>
        <dbReference type="Proteomes" id="UP001610432"/>
    </source>
</evidence>
<feature type="compositionally biased region" description="Low complexity" evidence="1">
    <location>
        <begin position="662"/>
        <end position="681"/>
    </location>
</feature>
<keyword evidence="2" id="KW-0812">Transmembrane</keyword>
<feature type="region of interest" description="Disordered" evidence="1">
    <location>
        <begin position="422"/>
        <end position="450"/>
    </location>
</feature>
<dbReference type="RefSeq" id="XP_070883602.1">
    <property type="nucleotide sequence ID" value="XM_071025539.1"/>
</dbReference>
<evidence type="ECO:0008006" key="5">
    <source>
        <dbReference type="Google" id="ProtNLM"/>
    </source>
</evidence>
<evidence type="ECO:0000256" key="2">
    <source>
        <dbReference type="SAM" id="Phobius"/>
    </source>
</evidence>
<feature type="compositionally biased region" description="Polar residues" evidence="1">
    <location>
        <begin position="683"/>
        <end position="695"/>
    </location>
</feature>
<proteinExistence type="predicted"/>
<feature type="region of interest" description="Disordered" evidence="1">
    <location>
        <begin position="586"/>
        <end position="616"/>
    </location>
</feature>